<evidence type="ECO:0008006" key="5">
    <source>
        <dbReference type="Google" id="ProtNLM"/>
    </source>
</evidence>
<feature type="compositionally biased region" description="Polar residues" evidence="2">
    <location>
        <begin position="224"/>
        <end position="234"/>
    </location>
</feature>
<evidence type="ECO:0000313" key="3">
    <source>
        <dbReference type="EMBL" id="KAF5834909.1"/>
    </source>
</evidence>
<name>A0ABQ7GK12_DUNSA</name>
<dbReference type="PANTHER" id="PTHR11086:SF18">
    <property type="entry name" value="DEOXYCYTIDYLATE DEAMINASE"/>
    <property type="match status" value="1"/>
</dbReference>
<feature type="region of interest" description="Disordered" evidence="2">
    <location>
        <begin position="224"/>
        <end position="267"/>
    </location>
</feature>
<dbReference type="EMBL" id="MU069732">
    <property type="protein sequence ID" value="KAF5834909.1"/>
    <property type="molecule type" value="Genomic_DNA"/>
</dbReference>
<accession>A0ABQ7GK12</accession>
<sequence length="368" mass="37018">MFPCNECAKLLIQAGIKEVVFNEGKVQPDCGGLAQGCSQHSLDDRSPPSATRSLSATPLNKSMPSATRQSSATPLHRSTPSPTPQHKSSIPSAIPQPPAAPLGKGAPSATPQPSAAPVHRGKPSARPQLSATPLHESTAGEDSSGMRPPHDEWCGAGNTGHASGHGVQAAAACHTGEKREERGDQAGESGGCGIGNGDGSSCDDGVCADAAAVPIVARHAHCNSSGDGQCNGSGDDSKARAGRGLEDGVRKGQQGRGFEGPLPRASNGVHGPNTCAGIHGHEASCSAADGTVCASDTRGSGTLKGVVGVSEQGPSICEGGKGETRAMEKSAMDASYRASLKLLMLAGVQLRQHCLARTVVLSGVGISS</sequence>
<feature type="region of interest" description="Disordered" evidence="2">
    <location>
        <begin position="37"/>
        <end position="191"/>
    </location>
</feature>
<comment type="caution">
    <text evidence="3">The sequence shown here is derived from an EMBL/GenBank/DDBJ whole genome shotgun (WGS) entry which is preliminary data.</text>
</comment>
<gene>
    <name evidence="3" type="ORF">DUNSADRAFT_8180</name>
</gene>
<dbReference type="Proteomes" id="UP000815325">
    <property type="component" value="Unassembled WGS sequence"/>
</dbReference>
<keyword evidence="1" id="KW-0378">Hydrolase</keyword>
<evidence type="ECO:0000256" key="2">
    <source>
        <dbReference type="SAM" id="MobiDB-lite"/>
    </source>
</evidence>
<feature type="compositionally biased region" description="Basic and acidic residues" evidence="2">
    <location>
        <begin position="235"/>
        <end position="250"/>
    </location>
</feature>
<protein>
    <recommendedName>
        <fullName evidence="5">CMP/dCMP-type deaminase domain-containing protein</fullName>
    </recommendedName>
</protein>
<evidence type="ECO:0000313" key="4">
    <source>
        <dbReference type="Proteomes" id="UP000815325"/>
    </source>
</evidence>
<evidence type="ECO:0000256" key="1">
    <source>
        <dbReference type="ARBA" id="ARBA00022801"/>
    </source>
</evidence>
<dbReference type="SUPFAM" id="SSF53927">
    <property type="entry name" value="Cytidine deaminase-like"/>
    <property type="match status" value="1"/>
</dbReference>
<organism evidence="3 4">
    <name type="scientific">Dunaliella salina</name>
    <name type="common">Green alga</name>
    <name type="synonym">Protococcus salinus</name>
    <dbReference type="NCBI Taxonomy" id="3046"/>
    <lineage>
        <taxon>Eukaryota</taxon>
        <taxon>Viridiplantae</taxon>
        <taxon>Chlorophyta</taxon>
        <taxon>core chlorophytes</taxon>
        <taxon>Chlorophyceae</taxon>
        <taxon>CS clade</taxon>
        <taxon>Chlamydomonadales</taxon>
        <taxon>Dunaliellaceae</taxon>
        <taxon>Dunaliella</taxon>
    </lineage>
</organism>
<reference evidence="3" key="1">
    <citation type="submission" date="2017-08" db="EMBL/GenBank/DDBJ databases">
        <authorList>
            <person name="Polle J.E."/>
            <person name="Barry K."/>
            <person name="Cushman J."/>
            <person name="Schmutz J."/>
            <person name="Tran D."/>
            <person name="Hathwaick L.T."/>
            <person name="Yim W.C."/>
            <person name="Jenkins J."/>
            <person name="Mckie-Krisberg Z.M."/>
            <person name="Prochnik S."/>
            <person name="Lindquist E."/>
            <person name="Dockter R.B."/>
            <person name="Adam C."/>
            <person name="Molina H."/>
            <person name="Bunkerborg J."/>
            <person name="Jin E."/>
            <person name="Buchheim M."/>
            <person name="Magnuson J."/>
        </authorList>
    </citation>
    <scope>NUCLEOTIDE SEQUENCE</scope>
    <source>
        <strain evidence="3">CCAP 19/18</strain>
    </source>
</reference>
<feature type="compositionally biased region" description="Basic and acidic residues" evidence="2">
    <location>
        <begin position="175"/>
        <end position="185"/>
    </location>
</feature>
<keyword evidence="4" id="KW-1185">Reference proteome</keyword>
<dbReference type="InterPro" id="IPR016193">
    <property type="entry name" value="Cytidine_deaminase-like"/>
</dbReference>
<proteinExistence type="predicted"/>
<dbReference type="Gene3D" id="3.40.140.10">
    <property type="entry name" value="Cytidine Deaminase, domain 2"/>
    <property type="match status" value="1"/>
</dbReference>
<dbReference type="InterPro" id="IPR015517">
    <property type="entry name" value="dCMP_deaminase-rel"/>
</dbReference>
<feature type="compositionally biased region" description="Polar residues" evidence="2">
    <location>
        <begin position="48"/>
        <end position="87"/>
    </location>
</feature>
<feature type="compositionally biased region" description="Low complexity" evidence="2">
    <location>
        <begin position="106"/>
        <end position="117"/>
    </location>
</feature>
<dbReference type="PANTHER" id="PTHR11086">
    <property type="entry name" value="DEOXYCYTIDYLATE DEAMINASE-RELATED"/>
    <property type="match status" value="1"/>
</dbReference>